<dbReference type="EMBL" id="BMAW01005704">
    <property type="protein sequence ID" value="GFS95542.1"/>
    <property type="molecule type" value="Genomic_DNA"/>
</dbReference>
<keyword evidence="2" id="KW-1185">Reference proteome</keyword>
<sequence length="77" mass="8787">MTDPLFWKREDSPSLRPRVRRRGEREDLEPEGFSLLVGKGPDCSNPPGVICYSVAEAVGRLRFLWSVIDMFCETNSN</sequence>
<evidence type="ECO:0000313" key="2">
    <source>
        <dbReference type="Proteomes" id="UP000887013"/>
    </source>
</evidence>
<evidence type="ECO:0000313" key="1">
    <source>
        <dbReference type="EMBL" id="GFS95542.1"/>
    </source>
</evidence>
<dbReference type="AlphaFoldDB" id="A0A8X6N5Z1"/>
<protein>
    <submittedName>
        <fullName evidence="1">Uncharacterized protein</fullName>
    </submittedName>
</protein>
<gene>
    <name evidence="1" type="ORF">NPIL_627271</name>
</gene>
<name>A0A8X6N5Z1_NEPPI</name>
<reference evidence="1" key="1">
    <citation type="submission" date="2020-08" db="EMBL/GenBank/DDBJ databases">
        <title>Multicomponent nature underlies the extraordinary mechanical properties of spider dragline silk.</title>
        <authorList>
            <person name="Kono N."/>
            <person name="Nakamura H."/>
            <person name="Mori M."/>
            <person name="Yoshida Y."/>
            <person name="Ohtoshi R."/>
            <person name="Malay A.D."/>
            <person name="Moran D.A.P."/>
            <person name="Tomita M."/>
            <person name="Numata K."/>
            <person name="Arakawa K."/>
        </authorList>
    </citation>
    <scope>NUCLEOTIDE SEQUENCE</scope>
</reference>
<comment type="caution">
    <text evidence="1">The sequence shown here is derived from an EMBL/GenBank/DDBJ whole genome shotgun (WGS) entry which is preliminary data.</text>
</comment>
<dbReference type="Proteomes" id="UP000887013">
    <property type="component" value="Unassembled WGS sequence"/>
</dbReference>
<accession>A0A8X6N5Z1</accession>
<proteinExistence type="predicted"/>
<organism evidence="1 2">
    <name type="scientific">Nephila pilipes</name>
    <name type="common">Giant wood spider</name>
    <name type="synonym">Nephila maculata</name>
    <dbReference type="NCBI Taxonomy" id="299642"/>
    <lineage>
        <taxon>Eukaryota</taxon>
        <taxon>Metazoa</taxon>
        <taxon>Ecdysozoa</taxon>
        <taxon>Arthropoda</taxon>
        <taxon>Chelicerata</taxon>
        <taxon>Arachnida</taxon>
        <taxon>Araneae</taxon>
        <taxon>Araneomorphae</taxon>
        <taxon>Entelegynae</taxon>
        <taxon>Araneoidea</taxon>
        <taxon>Nephilidae</taxon>
        <taxon>Nephila</taxon>
    </lineage>
</organism>